<dbReference type="PANTHER" id="PTHR24070">
    <property type="entry name" value="RAS, DI-RAS, AND RHEB FAMILY MEMBERS OF SMALL GTPASE SUPERFAMILY"/>
    <property type="match status" value="1"/>
</dbReference>
<dbReference type="GO" id="GO:0005525">
    <property type="term" value="F:GTP binding"/>
    <property type="evidence" value="ECO:0007669"/>
    <property type="project" value="UniProtKB-KW"/>
</dbReference>
<dbReference type="SMART" id="SM00175">
    <property type="entry name" value="RAB"/>
    <property type="match status" value="1"/>
</dbReference>
<dbReference type="InterPro" id="IPR005225">
    <property type="entry name" value="Small_GTP-bd"/>
</dbReference>
<dbReference type="InterPro" id="IPR001806">
    <property type="entry name" value="Small_GTPase"/>
</dbReference>
<feature type="region of interest" description="Disordered" evidence="3">
    <location>
        <begin position="256"/>
        <end position="283"/>
    </location>
</feature>
<organism evidence="4 5">
    <name type="scientific">Sclerotinia sclerotiorum (strain ATCC 18683 / 1980 / Ss-1)</name>
    <name type="common">White mold</name>
    <name type="synonym">Whetzelinia sclerotiorum</name>
    <dbReference type="NCBI Taxonomy" id="665079"/>
    <lineage>
        <taxon>Eukaryota</taxon>
        <taxon>Fungi</taxon>
        <taxon>Dikarya</taxon>
        <taxon>Ascomycota</taxon>
        <taxon>Pezizomycotina</taxon>
        <taxon>Leotiomycetes</taxon>
        <taxon>Helotiales</taxon>
        <taxon>Sclerotiniaceae</taxon>
        <taxon>Sclerotinia</taxon>
    </lineage>
</organism>
<keyword evidence="2" id="KW-0342">GTP-binding</keyword>
<evidence type="ECO:0000256" key="1">
    <source>
        <dbReference type="ARBA" id="ARBA00022741"/>
    </source>
</evidence>
<dbReference type="SMART" id="SM00173">
    <property type="entry name" value="RAS"/>
    <property type="match status" value="1"/>
</dbReference>
<dbReference type="OrthoDB" id="265044at2759"/>
<keyword evidence="1" id="KW-0547">Nucleotide-binding</keyword>
<dbReference type="PROSITE" id="PS51421">
    <property type="entry name" value="RAS"/>
    <property type="match status" value="1"/>
</dbReference>
<reference evidence="5" key="1">
    <citation type="journal article" date="2017" name="Genome Biol. Evol.">
        <title>The complete genome sequence of the phytopathogenic fungus Sclerotinia sclerotiorum reveals insights into the genome architecture of broad host range pathogens.</title>
        <authorList>
            <person name="Derbyshire M."/>
            <person name="Denton-Giles M."/>
            <person name="Hegedus D."/>
            <person name="Seifbarghy S."/>
            <person name="Rollins J."/>
            <person name="van Kan J."/>
            <person name="Seidl M.F."/>
            <person name="Faino L."/>
            <person name="Mbengue M."/>
            <person name="Navaud O."/>
            <person name="Raffaele S."/>
            <person name="Hammond-Kosack K."/>
            <person name="Heard S."/>
            <person name="Oliver R."/>
        </authorList>
    </citation>
    <scope>NUCLEOTIDE SEQUENCE [LARGE SCALE GENOMIC DNA]</scope>
    <source>
        <strain evidence="5">ATCC 18683 / 1980 / Ss-1</strain>
    </source>
</reference>
<dbReference type="EMBL" id="CP017825">
    <property type="protein sequence ID" value="APA14426.1"/>
    <property type="molecule type" value="Genomic_DNA"/>
</dbReference>
<sequence>MSSTSYDSNRITITILGDGGVGKSALTLRLVKSQWTSDYDPTIEDSYTLTRRIDGQTYHLSITDTAGQEEYRGMWQSANGSMRSDAFLLVYDITRRESLDALEWFDELISMEGEVRGEEWRRAQVESSHSRSRSKSKKFQNSNVNPMSGYGYGYIPPIKIVAGNKCDLQQSREVTASQGLEWARARNCGFMETSARSIVNIEETFALIVRRVVEGRRRAEMDREIMDRREFGDDTTYGISVDGEEGDELDRQRKELGTRRAMTKPLTPLPPGSLDGENEKRRDRKWRFMKKGKWRAIGRRLSCWN</sequence>
<gene>
    <name evidence="4" type="ORF">sscle_12g091960</name>
</gene>
<accession>A0A1D9QHL0</accession>
<dbReference type="SUPFAM" id="SSF52540">
    <property type="entry name" value="P-loop containing nucleoside triphosphate hydrolases"/>
    <property type="match status" value="1"/>
</dbReference>
<dbReference type="VEuPathDB" id="FungiDB:sscle_12g091960"/>
<protein>
    <submittedName>
        <fullName evidence="4">Uncharacterized protein</fullName>
    </submittedName>
</protein>
<dbReference type="Gene3D" id="3.40.50.300">
    <property type="entry name" value="P-loop containing nucleotide triphosphate hydrolases"/>
    <property type="match status" value="1"/>
</dbReference>
<dbReference type="GO" id="GO:0003924">
    <property type="term" value="F:GTPase activity"/>
    <property type="evidence" value="ECO:0007669"/>
    <property type="project" value="InterPro"/>
</dbReference>
<dbReference type="SMART" id="SM00174">
    <property type="entry name" value="RHO"/>
    <property type="match status" value="1"/>
</dbReference>
<evidence type="ECO:0000313" key="5">
    <source>
        <dbReference type="Proteomes" id="UP000177798"/>
    </source>
</evidence>
<evidence type="ECO:0000256" key="2">
    <source>
        <dbReference type="ARBA" id="ARBA00023134"/>
    </source>
</evidence>
<name>A0A1D9QHL0_SCLS1</name>
<dbReference type="PROSITE" id="PS51419">
    <property type="entry name" value="RAB"/>
    <property type="match status" value="1"/>
</dbReference>
<dbReference type="FunFam" id="3.40.50.300:FF:001856">
    <property type="entry name" value="RAS small monomeric GTPase, putative"/>
    <property type="match status" value="1"/>
</dbReference>
<dbReference type="PRINTS" id="PR00449">
    <property type="entry name" value="RASTRNSFRMNG"/>
</dbReference>
<dbReference type="NCBIfam" id="TIGR00231">
    <property type="entry name" value="small_GTP"/>
    <property type="match status" value="1"/>
</dbReference>
<dbReference type="AlphaFoldDB" id="A0A1D9QHL0"/>
<dbReference type="Proteomes" id="UP000177798">
    <property type="component" value="Chromosome 12"/>
</dbReference>
<dbReference type="InterPro" id="IPR027417">
    <property type="entry name" value="P-loop_NTPase"/>
</dbReference>
<proteinExistence type="predicted"/>
<dbReference type="InterPro" id="IPR020849">
    <property type="entry name" value="Small_GTPase_Ras-type"/>
</dbReference>
<evidence type="ECO:0000313" key="4">
    <source>
        <dbReference type="EMBL" id="APA14426.1"/>
    </source>
</evidence>
<dbReference type="GO" id="GO:0007165">
    <property type="term" value="P:signal transduction"/>
    <property type="evidence" value="ECO:0007669"/>
    <property type="project" value="InterPro"/>
</dbReference>
<dbReference type="GO" id="GO:0016020">
    <property type="term" value="C:membrane"/>
    <property type="evidence" value="ECO:0007669"/>
    <property type="project" value="InterPro"/>
</dbReference>
<dbReference type="Pfam" id="PF00071">
    <property type="entry name" value="Ras"/>
    <property type="match status" value="2"/>
</dbReference>
<evidence type="ECO:0000256" key="3">
    <source>
        <dbReference type="SAM" id="MobiDB-lite"/>
    </source>
</evidence>